<keyword evidence="3" id="KW-1185">Reference proteome</keyword>
<evidence type="ECO:0000313" key="3">
    <source>
        <dbReference type="Proteomes" id="UP000053105"/>
    </source>
</evidence>
<organism evidence="2 3">
    <name type="scientific">Melipona quadrifasciata</name>
    <dbReference type="NCBI Taxonomy" id="166423"/>
    <lineage>
        <taxon>Eukaryota</taxon>
        <taxon>Metazoa</taxon>
        <taxon>Ecdysozoa</taxon>
        <taxon>Arthropoda</taxon>
        <taxon>Hexapoda</taxon>
        <taxon>Insecta</taxon>
        <taxon>Pterygota</taxon>
        <taxon>Neoptera</taxon>
        <taxon>Endopterygota</taxon>
        <taxon>Hymenoptera</taxon>
        <taxon>Apocrita</taxon>
        <taxon>Aculeata</taxon>
        <taxon>Apoidea</taxon>
        <taxon>Anthophila</taxon>
        <taxon>Apidae</taxon>
        <taxon>Melipona</taxon>
    </lineage>
</organism>
<feature type="region of interest" description="Disordered" evidence="1">
    <location>
        <begin position="14"/>
        <end position="66"/>
    </location>
</feature>
<gene>
    <name evidence="2" type="ORF">WN51_02348</name>
</gene>
<dbReference type="Proteomes" id="UP000053105">
    <property type="component" value="Unassembled WGS sequence"/>
</dbReference>
<proteinExistence type="predicted"/>
<feature type="compositionally biased region" description="Polar residues" evidence="1">
    <location>
        <begin position="32"/>
        <end position="45"/>
    </location>
</feature>
<name>A0A0N0U4B6_9HYME</name>
<dbReference type="AlphaFoldDB" id="A0A0N0U4B6"/>
<protein>
    <submittedName>
        <fullName evidence="2">Uncharacterized protein</fullName>
    </submittedName>
</protein>
<accession>A0A0N0U4B6</accession>
<reference evidence="2 3" key="1">
    <citation type="submission" date="2015-07" db="EMBL/GenBank/DDBJ databases">
        <title>The genome of Melipona quadrifasciata.</title>
        <authorList>
            <person name="Pan H."/>
            <person name="Kapheim K."/>
        </authorList>
    </citation>
    <scope>NUCLEOTIDE SEQUENCE [LARGE SCALE GENOMIC DNA]</scope>
    <source>
        <strain evidence="2">0111107301</strain>
        <tissue evidence="2">Whole body</tissue>
    </source>
</reference>
<evidence type="ECO:0000256" key="1">
    <source>
        <dbReference type="SAM" id="MobiDB-lite"/>
    </source>
</evidence>
<dbReference type="EMBL" id="KQ435830">
    <property type="protein sequence ID" value="KOX71778.1"/>
    <property type="molecule type" value="Genomic_DNA"/>
</dbReference>
<evidence type="ECO:0000313" key="2">
    <source>
        <dbReference type="EMBL" id="KOX71778.1"/>
    </source>
</evidence>
<sequence length="66" mass="7105">MRLARFTYAVGTSCPKQHGATLSQTRRKTSRSRPGTVQRSVSRGTRASRKNTEEVTAASAGTGHPC</sequence>